<dbReference type="EMBL" id="DYWO01000145">
    <property type="protein sequence ID" value="HJF49085.1"/>
    <property type="molecule type" value="Genomic_DNA"/>
</dbReference>
<gene>
    <name evidence="1" type="ORF">K8W24_04695</name>
</gene>
<name>A0A921GNI5_9MICO</name>
<reference evidence="1" key="1">
    <citation type="journal article" date="2021" name="PeerJ">
        <title>Extensive microbial diversity within the chicken gut microbiome revealed by metagenomics and culture.</title>
        <authorList>
            <person name="Gilroy R."/>
            <person name="Ravi A."/>
            <person name="Getino M."/>
            <person name="Pursley I."/>
            <person name="Horton D.L."/>
            <person name="Alikhan N.F."/>
            <person name="Baker D."/>
            <person name="Gharbi K."/>
            <person name="Hall N."/>
            <person name="Watson M."/>
            <person name="Adriaenssens E.M."/>
            <person name="Foster-Nyarko E."/>
            <person name="Jarju S."/>
            <person name="Secka A."/>
            <person name="Antonio M."/>
            <person name="Oren A."/>
            <person name="Chaudhuri R.R."/>
            <person name="La Ragione R."/>
            <person name="Hildebrand F."/>
            <person name="Pallen M.J."/>
        </authorList>
    </citation>
    <scope>NUCLEOTIDE SEQUENCE</scope>
    <source>
        <strain evidence="1">1647</strain>
    </source>
</reference>
<sequence length="60" mass="6651">MATTTPAGTHVDDLLEVGVHFADMGHRAVCSCGWTTRKYPLGYRDSARAELIRHRATHGR</sequence>
<organism evidence="1 2">
    <name type="scientific">Brachybacterium paraconglomeratum</name>
    <dbReference type="NCBI Taxonomy" id="173362"/>
    <lineage>
        <taxon>Bacteria</taxon>
        <taxon>Bacillati</taxon>
        <taxon>Actinomycetota</taxon>
        <taxon>Actinomycetes</taxon>
        <taxon>Micrococcales</taxon>
        <taxon>Dermabacteraceae</taxon>
        <taxon>Brachybacterium</taxon>
    </lineage>
</organism>
<dbReference type="Proteomes" id="UP000775129">
    <property type="component" value="Unassembled WGS sequence"/>
</dbReference>
<evidence type="ECO:0000313" key="1">
    <source>
        <dbReference type="EMBL" id="HJF49085.1"/>
    </source>
</evidence>
<protein>
    <submittedName>
        <fullName evidence="1">Uncharacterized protein</fullName>
    </submittedName>
</protein>
<reference evidence="1" key="2">
    <citation type="submission" date="2021-09" db="EMBL/GenBank/DDBJ databases">
        <authorList>
            <person name="Gilroy R."/>
        </authorList>
    </citation>
    <scope>NUCLEOTIDE SEQUENCE</scope>
    <source>
        <strain evidence="1">1647</strain>
    </source>
</reference>
<dbReference type="AlphaFoldDB" id="A0A921GNI5"/>
<proteinExistence type="predicted"/>
<evidence type="ECO:0000313" key="2">
    <source>
        <dbReference type="Proteomes" id="UP000775129"/>
    </source>
</evidence>
<comment type="caution">
    <text evidence="1">The sequence shown here is derived from an EMBL/GenBank/DDBJ whole genome shotgun (WGS) entry which is preliminary data.</text>
</comment>
<accession>A0A921GNI5</accession>